<name>A0AB39BJU6_9MICO</name>
<feature type="transmembrane region" description="Helical" evidence="1">
    <location>
        <begin position="21"/>
        <end position="49"/>
    </location>
</feature>
<feature type="transmembrane region" description="Helical" evidence="1">
    <location>
        <begin position="481"/>
        <end position="502"/>
    </location>
</feature>
<gene>
    <name evidence="2" type="ORF">ABFY20_06310</name>
</gene>
<feature type="transmembrane region" description="Helical" evidence="1">
    <location>
        <begin position="374"/>
        <end position="399"/>
    </location>
</feature>
<reference evidence="2" key="1">
    <citation type="submission" date="2024-05" db="EMBL/GenBank/DDBJ databases">
        <title>Herbiconiux sp. A18JL235.</title>
        <authorList>
            <person name="Zhang G."/>
        </authorList>
    </citation>
    <scope>NUCLEOTIDE SEQUENCE</scope>
    <source>
        <strain evidence="2">A18JL235</strain>
    </source>
</reference>
<dbReference type="RefSeq" id="WP_368499092.1">
    <property type="nucleotide sequence ID" value="NZ_CP162511.1"/>
</dbReference>
<accession>A0AB39BJU6</accession>
<feature type="transmembrane region" description="Helical" evidence="1">
    <location>
        <begin position="303"/>
        <end position="321"/>
    </location>
</feature>
<evidence type="ECO:0000256" key="1">
    <source>
        <dbReference type="SAM" id="Phobius"/>
    </source>
</evidence>
<sequence length="526" mass="54498">MVASLIKLRFLVLRNSLKRSPWQLVAVIIGGLYGLGVLFAAVAGLFALNFAPVELISTVLVLAGSALVLGWIVVPLVAFGIEQTLDPARLVVFPLSMKQLLVGLTLAGVLGVPGMVTGVVAIATFLPWITHAPVAAIVAVPAGILGLVICVVGSRTVAALSSSLQANRRFRELGGVLIFIPIVLIGPIIIGITRGLATSADVLPELARGLAWSPLGAAWAVPVDVAAGDWLAAGAKLLIALATLALLVVIWRRALAVALVTPPASASRRVARGKTGLFQLFPATPTGAVAARCLTYWRRDPRYARQLIMVPLIPVFLWFYGTNMGNPVLLNLCGPLIAFFLSLALYTDISYDGTAFATHLADGVRGSADRLGRLLAVSVIAVPVVLVATLVTAGVTSSWGSLPMLLGLDAAALLGGYAVVSVSSALIVVPVPQAGDNPFKSAPGAGFTTMLSGFATWGVSLALLLPAVVLAVLSLVFSSALFGWLTLAVGVVLGAVFLAIGLRVGGRLLDRRGPALLARLKMLRSA</sequence>
<organism evidence="2">
    <name type="scientific">Herbiconiux sp. A18JL235</name>
    <dbReference type="NCBI Taxonomy" id="3152363"/>
    <lineage>
        <taxon>Bacteria</taxon>
        <taxon>Bacillati</taxon>
        <taxon>Actinomycetota</taxon>
        <taxon>Actinomycetes</taxon>
        <taxon>Micrococcales</taxon>
        <taxon>Microbacteriaceae</taxon>
        <taxon>Herbiconiux</taxon>
    </lineage>
</organism>
<feature type="transmembrane region" description="Helical" evidence="1">
    <location>
        <begin position="327"/>
        <end position="346"/>
    </location>
</feature>
<feature type="transmembrane region" description="Helical" evidence="1">
    <location>
        <begin position="55"/>
        <end position="79"/>
    </location>
</feature>
<evidence type="ECO:0000313" key="2">
    <source>
        <dbReference type="EMBL" id="XDI06713.1"/>
    </source>
</evidence>
<keyword evidence="1" id="KW-1133">Transmembrane helix</keyword>
<feature type="transmembrane region" description="Helical" evidence="1">
    <location>
        <begin position="173"/>
        <end position="197"/>
    </location>
</feature>
<proteinExistence type="predicted"/>
<feature type="transmembrane region" description="Helical" evidence="1">
    <location>
        <begin position="411"/>
        <end position="431"/>
    </location>
</feature>
<feature type="transmembrane region" description="Helical" evidence="1">
    <location>
        <begin position="132"/>
        <end position="152"/>
    </location>
</feature>
<feature type="transmembrane region" description="Helical" evidence="1">
    <location>
        <begin position="100"/>
        <end position="126"/>
    </location>
</feature>
<feature type="transmembrane region" description="Helical" evidence="1">
    <location>
        <begin position="230"/>
        <end position="251"/>
    </location>
</feature>
<dbReference type="AlphaFoldDB" id="A0AB39BJU6"/>
<feature type="transmembrane region" description="Helical" evidence="1">
    <location>
        <begin position="451"/>
        <end position="475"/>
    </location>
</feature>
<protein>
    <submittedName>
        <fullName evidence="2">Transporter</fullName>
    </submittedName>
</protein>
<keyword evidence="1" id="KW-0812">Transmembrane</keyword>
<dbReference type="EMBL" id="CP162511">
    <property type="protein sequence ID" value="XDI06713.1"/>
    <property type="molecule type" value="Genomic_DNA"/>
</dbReference>
<keyword evidence="1" id="KW-0472">Membrane</keyword>